<evidence type="ECO:0000313" key="3">
    <source>
        <dbReference type="Proteomes" id="UP001156831"/>
    </source>
</evidence>
<reference evidence="2 3" key="1">
    <citation type="submission" date="2023-04" db="EMBL/GenBank/DDBJ databases">
        <title>Luteimonas sp. M1R5S18.</title>
        <authorList>
            <person name="Sun J.-Q."/>
        </authorList>
    </citation>
    <scope>NUCLEOTIDE SEQUENCE [LARGE SCALE GENOMIC DNA]</scope>
    <source>
        <strain evidence="2 3">M1R5S18</strain>
    </source>
</reference>
<feature type="signal peptide" evidence="1">
    <location>
        <begin position="1"/>
        <end position="17"/>
    </location>
</feature>
<proteinExistence type="predicted"/>
<sequence>MRYLLLLCMLLGAEAVAQVAALPAVDLEEVSVRQEQIRAEIRSAADEFRGLSPSEQQQVLERSESVSQIIAGKESWGELDDAERASVMATLDWIDVTLDKAKAAELVCSYERVVGSNRKTRVCRSAAHIEAEREETRRLLSKPGVCAPGTPGCSMRN</sequence>
<evidence type="ECO:0000256" key="1">
    <source>
        <dbReference type="SAM" id="SignalP"/>
    </source>
</evidence>
<feature type="chain" id="PRO_5046155200" evidence="1">
    <location>
        <begin position="18"/>
        <end position="157"/>
    </location>
</feature>
<dbReference type="Proteomes" id="UP001156831">
    <property type="component" value="Unassembled WGS sequence"/>
</dbReference>
<evidence type="ECO:0000313" key="2">
    <source>
        <dbReference type="EMBL" id="MDH5828981.1"/>
    </source>
</evidence>
<keyword evidence="3" id="KW-1185">Reference proteome</keyword>
<protein>
    <submittedName>
        <fullName evidence="2">Uncharacterized protein</fullName>
    </submittedName>
</protein>
<keyword evidence="1" id="KW-0732">Signal</keyword>
<organism evidence="2 3">
    <name type="scientific">Luteimonas rhizosphaericola</name>
    <dbReference type="NCBI Taxonomy" id="3042024"/>
    <lineage>
        <taxon>Bacteria</taxon>
        <taxon>Pseudomonadati</taxon>
        <taxon>Pseudomonadota</taxon>
        <taxon>Gammaproteobacteria</taxon>
        <taxon>Lysobacterales</taxon>
        <taxon>Lysobacteraceae</taxon>
        <taxon>Luteimonas</taxon>
    </lineage>
</organism>
<accession>A0ABT6JG34</accession>
<dbReference type="RefSeq" id="WP_280598890.1">
    <property type="nucleotide sequence ID" value="NZ_JARXRN010000006.1"/>
</dbReference>
<name>A0ABT6JG34_9GAMM</name>
<comment type="caution">
    <text evidence="2">The sequence shown here is derived from an EMBL/GenBank/DDBJ whole genome shotgun (WGS) entry which is preliminary data.</text>
</comment>
<dbReference type="EMBL" id="JARXRN010000006">
    <property type="protein sequence ID" value="MDH5828981.1"/>
    <property type="molecule type" value="Genomic_DNA"/>
</dbReference>
<gene>
    <name evidence="2" type="ORF">QFW80_00380</name>
</gene>